<dbReference type="EMBL" id="ASHM01199281">
    <property type="protein sequence ID" value="PNX66827.1"/>
    <property type="molecule type" value="Genomic_DNA"/>
</dbReference>
<feature type="non-terminal residue" evidence="1">
    <location>
        <position position="1"/>
    </location>
</feature>
<dbReference type="AlphaFoldDB" id="A0A2K3KKL8"/>
<evidence type="ECO:0000313" key="1">
    <source>
        <dbReference type="EMBL" id="PNX66827.1"/>
    </source>
</evidence>
<gene>
    <name evidence="1" type="ORF">L195_g063234</name>
</gene>
<protein>
    <submittedName>
        <fullName evidence="1">Uncharacterized protein</fullName>
    </submittedName>
</protein>
<accession>A0A2K3KKL8</accession>
<reference evidence="1 2" key="1">
    <citation type="journal article" date="2014" name="Am. J. Bot.">
        <title>Genome assembly and annotation for red clover (Trifolium pratense; Fabaceae).</title>
        <authorList>
            <person name="Istvanek J."/>
            <person name="Jaros M."/>
            <person name="Krenek A."/>
            <person name="Repkova J."/>
        </authorList>
    </citation>
    <scope>NUCLEOTIDE SEQUENCE [LARGE SCALE GENOMIC DNA]</scope>
    <source>
        <strain evidence="2">cv. Tatra</strain>
        <tissue evidence="1">Young leaves</tissue>
    </source>
</reference>
<name>A0A2K3KKL8_TRIPR</name>
<evidence type="ECO:0000313" key="2">
    <source>
        <dbReference type="Proteomes" id="UP000236291"/>
    </source>
</evidence>
<organism evidence="1 2">
    <name type="scientific">Trifolium pratense</name>
    <name type="common">Red clover</name>
    <dbReference type="NCBI Taxonomy" id="57577"/>
    <lineage>
        <taxon>Eukaryota</taxon>
        <taxon>Viridiplantae</taxon>
        <taxon>Streptophyta</taxon>
        <taxon>Embryophyta</taxon>
        <taxon>Tracheophyta</taxon>
        <taxon>Spermatophyta</taxon>
        <taxon>Magnoliopsida</taxon>
        <taxon>eudicotyledons</taxon>
        <taxon>Gunneridae</taxon>
        <taxon>Pentapetalae</taxon>
        <taxon>rosids</taxon>
        <taxon>fabids</taxon>
        <taxon>Fabales</taxon>
        <taxon>Fabaceae</taxon>
        <taxon>Papilionoideae</taxon>
        <taxon>50 kb inversion clade</taxon>
        <taxon>NPAAA clade</taxon>
        <taxon>Hologalegina</taxon>
        <taxon>IRL clade</taxon>
        <taxon>Trifolieae</taxon>
        <taxon>Trifolium</taxon>
    </lineage>
</organism>
<sequence length="50" mass="5521">ISAETMGICRDGDGDRDKYSLLGMGMEAKYSLRALWKRNGKTSSAHSLSR</sequence>
<dbReference type="Proteomes" id="UP000236291">
    <property type="component" value="Unassembled WGS sequence"/>
</dbReference>
<comment type="caution">
    <text evidence="1">The sequence shown here is derived from an EMBL/GenBank/DDBJ whole genome shotgun (WGS) entry which is preliminary data.</text>
</comment>
<proteinExistence type="predicted"/>
<reference evidence="1 2" key="2">
    <citation type="journal article" date="2017" name="Front. Plant Sci.">
        <title>Gene Classification and Mining of Molecular Markers Useful in Red Clover (Trifolium pratense) Breeding.</title>
        <authorList>
            <person name="Istvanek J."/>
            <person name="Dluhosova J."/>
            <person name="Dluhos P."/>
            <person name="Patkova L."/>
            <person name="Nedelnik J."/>
            <person name="Repkova J."/>
        </authorList>
    </citation>
    <scope>NUCLEOTIDE SEQUENCE [LARGE SCALE GENOMIC DNA]</scope>
    <source>
        <strain evidence="2">cv. Tatra</strain>
        <tissue evidence="1">Young leaves</tissue>
    </source>
</reference>